<evidence type="ECO:0000313" key="2">
    <source>
        <dbReference type="EMBL" id="OWK43750.1"/>
    </source>
</evidence>
<comment type="caution">
    <text evidence="2">The sequence shown here is derived from an EMBL/GenBank/DDBJ whole genome shotgun (WGS) entry which is preliminary data.</text>
</comment>
<dbReference type="InterPro" id="IPR029044">
    <property type="entry name" value="Nucleotide-diphossugar_trans"/>
</dbReference>
<dbReference type="AlphaFoldDB" id="A0A225DQK5"/>
<dbReference type="EMBL" id="NIDE01000004">
    <property type="protein sequence ID" value="OWK43750.1"/>
    <property type="molecule type" value="Genomic_DNA"/>
</dbReference>
<organism evidence="2 3">
    <name type="scientific">Fimbriiglobus ruber</name>
    <dbReference type="NCBI Taxonomy" id="1908690"/>
    <lineage>
        <taxon>Bacteria</taxon>
        <taxon>Pseudomonadati</taxon>
        <taxon>Planctomycetota</taxon>
        <taxon>Planctomycetia</taxon>
        <taxon>Gemmatales</taxon>
        <taxon>Gemmataceae</taxon>
        <taxon>Fimbriiglobus</taxon>
    </lineage>
</organism>
<dbReference type="InterPro" id="IPR001173">
    <property type="entry name" value="Glyco_trans_2-like"/>
</dbReference>
<dbReference type="RefSeq" id="WP_088254560.1">
    <property type="nucleotide sequence ID" value="NZ_NIDE01000004.1"/>
</dbReference>
<evidence type="ECO:0000313" key="3">
    <source>
        <dbReference type="Proteomes" id="UP000214646"/>
    </source>
</evidence>
<dbReference type="Proteomes" id="UP000214646">
    <property type="component" value="Unassembled WGS sequence"/>
</dbReference>
<evidence type="ECO:0000259" key="1">
    <source>
        <dbReference type="Pfam" id="PF00535"/>
    </source>
</evidence>
<dbReference type="Gene3D" id="3.90.550.10">
    <property type="entry name" value="Spore Coat Polysaccharide Biosynthesis Protein SpsA, Chain A"/>
    <property type="match status" value="1"/>
</dbReference>
<proteinExistence type="predicted"/>
<dbReference type="OrthoDB" id="9771846at2"/>
<gene>
    <name evidence="2" type="ORF">FRUB_03349</name>
</gene>
<dbReference type="PANTHER" id="PTHR43179">
    <property type="entry name" value="RHAMNOSYLTRANSFERASE WBBL"/>
    <property type="match status" value="1"/>
</dbReference>
<reference evidence="3" key="1">
    <citation type="submission" date="2017-06" db="EMBL/GenBank/DDBJ databases">
        <title>Genome analysis of Fimbriiglobus ruber SP5, the first member of the order Planctomycetales with confirmed chitinolytic capability.</title>
        <authorList>
            <person name="Ravin N.V."/>
            <person name="Rakitin A.L."/>
            <person name="Ivanova A.A."/>
            <person name="Beletsky A.V."/>
            <person name="Kulichevskaya I.S."/>
            <person name="Mardanov A.V."/>
            <person name="Dedysh S.N."/>
        </authorList>
    </citation>
    <scope>NUCLEOTIDE SEQUENCE [LARGE SCALE GENOMIC DNA]</scope>
    <source>
        <strain evidence="3">SP5</strain>
    </source>
</reference>
<dbReference type="Pfam" id="PF00535">
    <property type="entry name" value="Glycos_transf_2"/>
    <property type="match status" value="1"/>
</dbReference>
<keyword evidence="3" id="KW-1185">Reference proteome</keyword>
<dbReference type="SUPFAM" id="SSF53448">
    <property type="entry name" value="Nucleotide-diphospho-sugar transferases"/>
    <property type="match status" value="1"/>
</dbReference>
<accession>A0A225DQK5</accession>
<protein>
    <submittedName>
        <fullName evidence="2">dTDP-Rha:A-D-GlcNAc-diphosphoryl polyprenol, A-3-L-rhamnosyl transferase WbbL</fullName>
    </submittedName>
</protein>
<feature type="domain" description="Glycosyltransferase 2-like" evidence="1">
    <location>
        <begin position="51"/>
        <end position="232"/>
    </location>
</feature>
<dbReference type="PANTHER" id="PTHR43179:SF7">
    <property type="entry name" value="RHAMNOSYLTRANSFERASE WBBL"/>
    <property type="match status" value="1"/>
</dbReference>
<name>A0A225DQK5_9BACT</name>
<sequence length="374" mass="41687">MAVAVFPTTDSSDAPAGWAHAYAPTGHRTLAPRLRTRSPAGGSAIETPQLSVVIVNFCQWRNTARLTRQLRRSEAVRRGAAEVVIVDNRSPADRAARKLSKLSGVSVYLNEENQGFAKAVNRGSKLSRGEWVLLLNPDVTVPPGFLDDVLDAAQRWPALDPRAGVIGFQMRHRDGTKQASSGPFPTLASTLSGLLLPRSRRKCRHQPLVGRRAVPWVTGGCLLVRRDCFEQLGGLDETFFLYYEDVDFCRRVRAAGWSVWYEPDLQVTHHWPLHARQVPPPLRLVTRHALLTYSRKHWPAWQSKVLTGMVWLEAGVRELAAKWRAQSDAGICYGELRRLVADVSRGRTDAAAERIRHAARFLDTIAAAQDGRTE</sequence>
<dbReference type="CDD" id="cd04186">
    <property type="entry name" value="GT_2_like_c"/>
    <property type="match status" value="1"/>
</dbReference>
<dbReference type="GO" id="GO:0016740">
    <property type="term" value="F:transferase activity"/>
    <property type="evidence" value="ECO:0007669"/>
    <property type="project" value="UniProtKB-KW"/>
</dbReference>
<keyword evidence="2" id="KW-0808">Transferase</keyword>